<protein>
    <submittedName>
        <fullName evidence="1">Uncharacterized protein</fullName>
    </submittedName>
</protein>
<sequence length="208" mass="23867">MKLLIEHNGGLGDAIIDTAFIKKLKEKHPEYKIDLFTYFDNAEIFFSASYLETVIPVPKNYNHINISDSLKNKYDKHIYIAGLLGWAFFTTQKTLFQQRSELYNIDALPDDIEILLDNDGLPDDIFNDFNTIVVFSAPKNQALMSGKTIHKAVWEQIFDTYTDIAFLQIGTKDYDLEFDQRDNVINLMDQLSIRQALSAIPISTFIIG</sequence>
<accession>A0A383A159</accession>
<name>A0A383A159_9ZZZZ</name>
<dbReference type="EMBL" id="UINC01187954">
    <property type="protein sequence ID" value="SVE00945.1"/>
    <property type="molecule type" value="Genomic_DNA"/>
</dbReference>
<feature type="non-terminal residue" evidence="1">
    <location>
        <position position="208"/>
    </location>
</feature>
<dbReference type="AlphaFoldDB" id="A0A383A159"/>
<organism evidence="1">
    <name type="scientific">marine metagenome</name>
    <dbReference type="NCBI Taxonomy" id="408172"/>
    <lineage>
        <taxon>unclassified sequences</taxon>
        <taxon>metagenomes</taxon>
        <taxon>ecological metagenomes</taxon>
    </lineage>
</organism>
<reference evidence="1" key="1">
    <citation type="submission" date="2018-05" db="EMBL/GenBank/DDBJ databases">
        <authorList>
            <person name="Lanie J.A."/>
            <person name="Ng W.-L."/>
            <person name="Kazmierczak K.M."/>
            <person name="Andrzejewski T.M."/>
            <person name="Davidsen T.M."/>
            <person name="Wayne K.J."/>
            <person name="Tettelin H."/>
            <person name="Glass J.I."/>
            <person name="Rusch D."/>
            <person name="Podicherti R."/>
            <person name="Tsui H.-C.T."/>
            <person name="Winkler M.E."/>
        </authorList>
    </citation>
    <scope>NUCLEOTIDE SEQUENCE</scope>
</reference>
<gene>
    <name evidence="1" type="ORF">METZ01_LOCUS453799</name>
</gene>
<proteinExistence type="predicted"/>
<dbReference type="SUPFAM" id="SSF53756">
    <property type="entry name" value="UDP-Glycosyltransferase/glycogen phosphorylase"/>
    <property type="match status" value="1"/>
</dbReference>
<evidence type="ECO:0000313" key="1">
    <source>
        <dbReference type="EMBL" id="SVE00945.1"/>
    </source>
</evidence>
<dbReference type="Gene3D" id="3.40.50.2000">
    <property type="entry name" value="Glycogen Phosphorylase B"/>
    <property type="match status" value="1"/>
</dbReference>